<reference evidence="1 2" key="1">
    <citation type="journal article" date="2008" name="Nature">
        <title>The genome of Laccaria bicolor provides insights into mycorrhizal symbiosis.</title>
        <authorList>
            <person name="Martin F."/>
            <person name="Aerts A."/>
            <person name="Ahren D."/>
            <person name="Brun A."/>
            <person name="Danchin E.G.J."/>
            <person name="Duchaussoy F."/>
            <person name="Gibon J."/>
            <person name="Kohler A."/>
            <person name="Lindquist E."/>
            <person name="Pereda V."/>
            <person name="Salamov A."/>
            <person name="Shapiro H.J."/>
            <person name="Wuyts J."/>
            <person name="Blaudez D."/>
            <person name="Buee M."/>
            <person name="Brokstein P."/>
            <person name="Canbaeck B."/>
            <person name="Cohen D."/>
            <person name="Courty P.E."/>
            <person name="Coutinho P.M."/>
            <person name="Delaruelle C."/>
            <person name="Detter J.C."/>
            <person name="Deveau A."/>
            <person name="DiFazio S."/>
            <person name="Duplessis S."/>
            <person name="Fraissinet-Tachet L."/>
            <person name="Lucic E."/>
            <person name="Frey-Klett P."/>
            <person name="Fourrey C."/>
            <person name="Feussner I."/>
            <person name="Gay G."/>
            <person name="Grimwood J."/>
            <person name="Hoegger P.J."/>
            <person name="Jain P."/>
            <person name="Kilaru S."/>
            <person name="Labbe J."/>
            <person name="Lin Y.C."/>
            <person name="Legue V."/>
            <person name="Le Tacon F."/>
            <person name="Marmeisse R."/>
            <person name="Melayah D."/>
            <person name="Montanini B."/>
            <person name="Muratet M."/>
            <person name="Nehls U."/>
            <person name="Niculita-Hirzel H."/>
            <person name="Oudot-Le Secq M.P."/>
            <person name="Peter M."/>
            <person name="Quesneville H."/>
            <person name="Rajashekar B."/>
            <person name="Reich M."/>
            <person name="Rouhier N."/>
            <person name="Schmutz J."/>
            <person name="Yin T."/>
            <person name="Chalot M."/>
            <person name="Henrissat B."/>
            <person name="Kuees U."/>
            <person name="Lucas S."/>
            <person name="Van de Peer Y."/>
            <person name="Podila G.K."/>
            <person name="Polle A."/>
            <person name="Pukkila P.J."/>
            <person name="Richardson P.M."/>
            <person name="Rouze P."/>
            <person name="Sanders I.R."/>
            <person name="Stajich J.E."/>
            <person name="Tunlid A."/>
            <person name="Tuskan G."/>
            <person name="Grigoriev I.V."/>
        </authorList>
    </citation>
    <scope>NUCLEOTIDE SEQUENCE [LARGE SCALE GENOMIC DNA]</scope>
    <source>
        <strain evidence="2">S238N-H82 / ATCC MYA-4686</strain>
    </source>
</reference>
<dbReference type="RefSeq" id="XP_001890319.1">
    <property type="nucleotide sequence ID" value="XM_001890284.1"/>
</dbReference>
<dbReference type="InParanoid" id="B0E2A1"/>
<accession>B0E2A1</accession>
<evidence type="ECO:0000313" key="1">
    <source>
        <dbReference type="EMBL" id="EDQ99044.1"/>
    </source>
</evidence>
<sequence>MRKNKADWSALNRDIVTLGTDLVGKDPTLLPILHLVRTGHGMGMDVLYEAKDEPDVLAYMIRLSIHSPAPMLLKDNSQSLVHFQHKVCPPILPGLTDAHSLIWAFDATRHEPVNVGIHLTIGRFVETFTSSGDYSERISTIP</sequence>
<dbReference type="Proteomes" id="UP000001194">
    <property type="component" value="Unassembled WGS sequence"/>
</dbReference>
<dbReference type="EMBL" id="DS547176">
    <property type="protein sequence ID" value="EDQ99044.1"/>
    <property type="molecule type" value="Genomic_DNA"/>
</dbReference>
<evidence type="ECO:0000313" key="2">
    <source>
        <dbReference type="Proteomes" id="UP000001194"/>
    </source>
</evidence>
<proteinExistence type="predicted"/>
<keyword evidence="2" id="KW-1185">Reference proteome</keyword>
<protein>
    <submittedName>
        <fullName evidence="1">Predicted protein</fullName>
    </submittedName>
</protein>
<dbReference type="KEGG" id="lbc:LACBIDRAFT_335416"/>
<gene>
    <name evidence="1" type="ORF">LACBIDRAFT_335416</name>
</gene>
<dbReference type="HOGENOM" id="CLU_1816145_0_0_1"/>
<name>B0E2A1_LACBS</name>
<organism evidence="2">
    <name type="scientific">Laccaria bicolor (strain S238N-H82 / ATCC MYA-4686)</name>
    <name type="common">Bicoloured deceiver</name>
    <name type="synonym">Laccaria laccata var. bicolor</name>
    <dbReference type="NCBI Taxonomy" id="486041"/>
    <lineage>
        <taxon>Eukaryota</taxon>
        <taxon>Fungi</taxon>
        <taxon>Dikarya</taxon>
        <taxon>Basidiomycota</taxon>
        <taxon>Agaricomycotina</taxon>
        <taxon>Agaricomycetes</taxon>
        <taxon>Agaricomycetidae</taxon>
        <taxon>Agaricales</taxon>
        <taxon>Agaricineae</taxon>
        <taxon>Hydnangiaceae</taxon>
        <taxon>Laccaria</taxon>
    </lineage>
</organism>
<dbReference type="AlphaFoldDB" id="B0E2A1"/>
<dbReference type="GeneID" id="6085960"/>